<feature type="compositionally biased region" description="Acidic residues" evidence="1">
    <location>
        <begin position="8"/>
        <end position="36"/>
    </location>
</feature>
<dbReference type="RefSeq" id="XP_004353076.1">
    <property type="nucleotide sequence ID" value="XM_004353024.1"/>
</dbReference>
<dbReference type="Proteomes" id="UP000011083">
    <property type="component" value="Unassembled WGS sequence"/>
</dbReference>
<evidence type="ECO:0000256" key="1">
    <source>
        <dbReference type="SAM" id="MobiDB-lite"/>
    </source>
</evidence>
<feature type="region of interest" description="Disordered" evidence="1">
    <location>
        <begin position="1"/>
        <end position="89"/>
    </location>
</feature>
<name>L8HFP3_ACACF</name>
<evidence type="ECO:0000313" key="4">
    <source>
        <dbReference type="Proteomes" id="UP000011083"/>
    </source>
</evidence>
<dbReference type="EMBL" id="KB007857">
    <property type="protein sequence ID" value="ELR23548.1"/>
    <property type="molecule type" value="Genomic_DNA"/>
</dbReference>
<accession>L8HFP3</accession>
<keyword evidence="2" id="KW-0812">Transmembrane</keyword>
<keyword evidence="4" id="KW-1185">Reference proteome</keyword>
<evidence type="ECO:0000313" key="3">
    <source>
        <dbReference type="EMBL" id="ELR23548.1"/>
    </source>
</evidence>
<proteinExistence type="predicted"/>
<dbReference type="GeneID" id="14924529"/>
<dbReference type="KEGG" id="acan:ACA1_071700"/>
<organism evidence="3 4">
    <name type="scientific">Acanthamoeba castellanii (strain ATCC 30010 / Neff)</name>
    <dbReference type="NCBI Taxonomy" id="1257118"/>
    <lineage>
        <taxon>Eukaryota</taxon>
        <taxon>Amoebozoa</taxon>
        <taxon>Discosea</taxon>
        <taxon>Longamoebia</taxon>
        <taxon>Centramoebida</taxon>
        <taxon>Acanthamoebidae</taxon>
        <taxon>Acanthamoeba</taxon>
    </lineage>
</organism>
<keyword evidence="2" id="KW-1133">Transmembrane helix</keyword>
<protein>
    <submittedName>
        <fullName evidence="3">Uncharacterized protein</fullName>
    </submittedName>
</protein>
<evidence type="ECO:0000256" key="2">
    <source>
        <dbReference type="SAM" id="Phobius"/>
    </source>
</evidence>
<reference evidence="3 4" key="1">
    <citation type="journal article" date="2013" name="Genome Biol.">
        <title>Genome of Acanthamoeba castellanii highlights extensive lateral gene transfer and early evolution of tyrosine kinase signaling.</title>
        <authorList>
            <person name="Clarke M."/>
            <person name="Lohan A.J."/>
            <person name="Liu B."/>
            <person name="Lagkouvardos I."/>
            <person name="Roy S."/>
            <person name="Zafar N."/>
            <person name="Bertelli C."/>
            <person name="Schilde C."/>
            <person name="Kianianmomeni A."/>
            <person name="Burglin T.R."/>
            <person name="Frech C."/>
            <person name="Turcotte B."/>
            <person name="Kopec K.O."/>
            <person name="Synnott J.M."/>
            <person name="Choo C."/>
            <person name="Paponov I."/>
            <person name="Finkler A."/>
            <person name="Soon Heng Tan C."/>
            <person name="Hutchins A.P."/>
            <person name="Weinmeier T."/>
            <person name="Rattei T."/>
            <person name="Chu J.S."/>
            <person name="Gimenez G."/>
            <person name="Irimia M."/>
            <person name="Rigden D.J."/>
            <person name="Fitzpatrick D.A."/>
            <person name="Lorenzo-Morales J."/>
            <person name="Bateman A."/>
            <person name="Chiu C.H."/>
            <person name="Tang P."/>
            <person name="Hegemann P."/>
            <person name="Fromm H."/>
            <person name="Raoult D."/>
            <person name="Greub G."/>
            <person name="Miranda-Saavedra D."/>
            <person name="Chen N."/>
            <person name="Nash P."/>
            <person name="Ginger M.L."/>
            <person name="Horn M."/>
            <person name="Schaap P."/>
            <person name="Caler L."/>
            <person name="Loftus B."/>
        </authorList>
    </citation>
    <scope>NUCLEOTIDE SEQUENCE [LARGE SCALE GENOMIC DNA]</scope>
    <source>
        <strain evidence="3 4">Neff</strain>
    </source>
</reference>
<dbReference type="AlphaFoldDB" id="L8HFP3"/>
<dbReference type="VEuPathDB" id="AmoebaDB:ACA1_071700"/>
<sequence>MDGRMAEGEEGEEFDEFEDEDSENEDYGSDEYEESEEHQYNVFTYPMSEEAQQNPPAGIDEQQSPEVLSLSQMRKSTSAAGRRSLRSSRASSRSRIARFGRWTANAWNDTKSLFLGPLFIGIALGVGISLGRSTFLVAMQRTTSLLLGRSGSARFGIAS</sequence>
<keyword evidence="2" id="KW-0472">Membrane</keyword>
<feature type="compositionally biased region" description="Low complexity" evidence="1">
    <location>
        <begin position="76"/>
        <end position="89"/>
    </location>
</feature>
<gene>
    <name evidence="3" type="ORF">ACA1_071700</name>
</gene>
<feature type="transmembrane region" description="Helical" evidence="2">
    <location>
        <begin position="112"/>
        <end position="131"/>
    </location>
</feature>
<feature type="compositionally biased region" description="Polar residues" evidence="1">
    <location>
        <begin position="50"/>
        <end position="75"/>
    </location>
</feature>